<dbReference type="CDD" id="cd04301">
    <property type="entry name" value="NAT_SF"/>
    <property type="match status" value="1"/>
</dbReference>
<dbReference type="RefSeq" id="WP_069966728.1">
    <property type="nucleotide sequence ID" value="NZ_CM124774.1"/>
</dbReference>
<evidence type="ECO:0000259" key="1">
    <source>
        <dbReference type="PROSITE" id="PS51186"/>
    </source>
</evidence>
<comment type="caution">
    <text evidence="2">The sequence shown here is derived from an EMBL/GenBank/DDBJ whole genome shotgun (WGS) entry which is preliminary data.</text>
</comment>
<gene>
    <name evidence="2" type="ORF">BH720_08360</name>
</gene>
<feature type="domain" description="N-acetyltransferase" evidence="1">
    <location>
        <begin position="46"/>
        <end position="178"/>
    </location>
</feature>
<reference evidence="2" key="1">
    <citation type="submission" date="2016-09" db="EMBL/GenBank/DDBJ databases">
        <title>Draft genome of thermotolerant cyanobacterium Desertifilum sp. strain IPPAS B-1220.</title>
        <authorList>
            <person name="Sinetova M.A."/>
            <person name="Bolakhan K."/>
            <person name="Zayadan B.K."/>
            <person name="Mironov K.S."/>
            <person name="Ustinova V."/>
            <person name="Kupriyanova E.V."/>
            <person name="Sidorov R.A."/>
            <person name="Skrypnik A.N."/>
            <person name="Gogoleva N.E."/>
            <person name="Gogolev Y.V."/>
            <person name="Los D.A."/>
        </authorList>
    </citation>
    <scope>NUCLEOTIDE SEQUENCE [LARGE SCALE GENOMIC DNA]</scope>
    <source>
        <strain evidence="2">IPPAS B-1220</strain>
    </source>
</reference>
<accession>A0A1E5QMT3</accession>
<dbReference type="PROSITE" id="PS51186">
    <property type="entry name" value="GNAT"/>
    <property type="match status" value="1"/>
</dbReference>
<protein>
    <submittedName>
        <fullName evidence="2">GNAT family N-acetyltransferase</fullName>
    </submittedName>
</protein>
<sequence>MSQRQDKLPETLITTYLEMLDPLWFRPAYRKDTQDLMMVQMGYPDLEYYRFLYRAVGEIWRWRDRLLLSDTELAAILASPTTTVNVLLIQGVPAGYLELNQQDTEVEIAYFGLRPPYWGQGLGKHLLSYGIAQAWQLGVKRIWVHTCNLDGPYALENYLKRGFQVYRTEEQPMPQRYVPSDFAGEFIP</sequence>
<evidence type="ECO:0000313" key="2">
    <source>
        <dbReference type="EMBL" id="OEJ75643.1"/>
    </source>
</evidence>
<dbReference type="EMBL" id="MJGC01000047">
    <property type="protein sequence ID" value="OEJ75643.1"/>
    <property type="molecule type" value="Genomic_DNA"/>
</dbReference>
<dbReference type="Gene3D" id="3.40.630.30">
    <property type="match status" value="1"/>
</dbReference>
<proteinExistence type="predicted"/>
<dbReference type="AlphaFoldDB" id="A0A1E5QMT3"/>
<keyword evidence="2" id="KW-0808">Transferase</keyword>
<organism evidence="2">
    <name type="scientific">Desertifilum tharense IPPAS B-1220</name>
    <dbReference type="NCBI Taxonomy" id="1781255"/>
    <lineage>
        <taxon>Bacteria</taxon>
        <taxon>Bacillati</taxon>
        <taxon>Cyanobacteriota</taxon>
        <taxon>Cyanophyceae</taxon>
        <taxon>Desertifilales</taxon>
        <taxon>Desertifilaceae</taxon>
        <taxon>Desertifilum</taxon>
    </lineage>
</organism>
<dbReference type="GO" id="GO:0016747">
    <property type="term" value="F:acyltransferase activity, transferring groups other than amino-acyl groups"/>
    <property type="evidence" value="ECO:0007669"/>
    <property type="project" value="InterPro"/>
</dbReference>
<dbReference type="Pfam" id="PF00583">
    <property type="entry name" value="Acetyltransf_1"/>
    <property type="match status" value="1"/>
</dbReference>
<dbReference type="OrthoDB" id="275336at2"/>
<dbReference type="InterPro" id="IPR016181">
    <property type="entry name" value="Acyl_CoA_acyltransferase"/>
</dbReference>
<dbReference type="STRING" id="1781255.BH720_08360"/>
<dbReference type="InterPro" id="IPR000182">
    <property type="entry name" value="GNAT_dom"/>
</dbReference>
<name>A0A1E5QMT3_9CYAN</name>
<dbReference type="SUPFAM" id="SSF55729">
    <property type="entry name" value="Acyl-CoA N-acyltransferases (Nat)"/>
    <property type="match status" value="1"/>
</dbReference>